<keyword evidence="1" id="KW-0732">Signal</keyword>
<feature type="signal peptide" evidence="1">
    <location>
        <begin position="1"/>
        <end position="24"/>
    </location>
</feature>
<reference evidence="2 3" key="1">
    <citation type="journal article" date="2012" name="Science">
        <title>Ecological populations of bacteria act as socially cohesive units of antibiotic production and resistance.</title>
        <authorList>
            <person name="Cordero O.X."/>
            <person name="Wildschutte H."/>
            <person name="Kirkup B."/>
            <person name="Proehl S."/>
            <person name="Ngo L."/>
            <person name="Hussain F."/>
            <person name="Le Roux F."/>
            <person name="Mincer T."/>
            <person name="Polz M.F."/>
        </authorList>
    </citation>
    <scope>NUCLEOTIDE SEQUENCE [LARGE SCALE GENOMIC DNA]</scope>
    <source>
        <strain evidence="2 3">FF-454</strain>
    </source>
</reference>
<sequence>MRKKLIIKLTLVGLSLVMSHPVMALRNNTYSTIIQMNSWATENDIYLSEDHLCTGSEKSLYKLSKIDNQQFSLLLAAFSSGFKVRLNYDCASNDYPIITAIRVQK</sequence>
<gene>
    <name evidence="2" type="ORF">A1OK_02770</name>
</gene>
<evidence type="ECO:0000313" key="3">
    <source>
        <dbReference type="Proteomes" id="UP000095039"/>
    </source>
</evidence>
<comment type="caution">
    <text evidence="2">The sequence shown here is derived from an EMBL/GenBank/DDBJ whole genome shotgun (WGS) entry which is preliminary data.</text>
</comment>
<keyword evidence="3" id="KW-1185">Reference proteome</keyword>
<evidence type="ECO:0000256" key="1">
    <source>
        <dbReference type="SAM" id="SignalP"/>
    </source>
</evidence>
<dbReference type="EMBL" id="AJWN02000090">
    <property type="protein sequence ID" value="OEE58947.1"/>
    <property type="molecule type" value="Genomic_DNA"/>
</dbReference>
<feature type="chain" id="PRO_5009172244" description="Toxin co-regulated pilus biosynthesis protein Q C-terminal domain-containing protein" evidence="1">
    <location>
        <begin position="25"/>
        <end position="105"/>
    </location>
</feature>
<dbReference type="AlphaFoldDB" id="A0A1E5C095"/>
<protein>
    <recommendedName>
        <fullName evidence="4">Toxin co-regulated pilus biosynthesis protein Q C-terminal domain-containing protein</fullName>
    </recommendedName>
</protein>
<accession>A0A1E5C095</accession>
<evidence type="ECO:0000313" key="2">
    <source>
        <dbReference type="EMBL" id="OEE58947.1"/>
    </source>
</evidence>
<evidence type="ECO:0008006" key="4">
    <source>
        <dbReference type="Google" id="ProtNLM"/>
    </source>
</evidence>
<organism evidence="2 3">
    <name type="scientific">Enterovibrio norvegicus FF-454</name>
    <dbReference type="NCBI Taxonomy" id="1185651"/>
    <lineage>
        <taxon>Bacteria</taxon>
        <taxon>Pseudomonadati</taxon>
        <taxon>Pseudomonadota</taxon>
        <taxon>Gammaproteobacteria</taxon>
        <taxon>Vibrionales</taxon>
        <taxon>Vibrionaceae</taxon>
        <taxon>Enterovibrio</taxon>
    </lineage>
</organism>
<dbReference type="Proteomes" id="UP000095039">
    <property type="component" value="Unassembled WGS sequence"/>
</dbReference>
<proteinExistence type="predicted"/>
<name>A0A1E5C095_9GAMM</name>